<evidence type="ECO:0008006" key="3">
    <source>
        <dbReference type="Google" id="ProtNLM"/>
    </source>
</evidence>
<reference evidence="1 2" key="1">
    <citation type="submission" date="2018-01" db="EMBL/GenBank/DDBJ databases">
        <title>Complete genome sequence of Salinigranum rubrum GX10T, an extremely halophilic archaeon isolated from a marine solar saltern.</title>
        <authorList>
            <person name="Han S."/>
        </authorList>
    </citation>
    <scope>NUCLEOTIDE SEQUENCE [LARGE SCALE GENOMIC DNA]</scope>
    <source>
        <strain evidence="1 2">GX10</strain>
    </source>
</reference>
<dbReference type="RefSeq" id="WP_103427165.1">
    <property type="nucleotide sequence ID" value="NZ_CP026309.1"/>
</dbReference>
<protein>
    <recommendedName>
        <fullName evidence="3">Small CPxCG-related zinc finger protein</fullName>
    </recommendedName>
</protein>
<accession>A0A2I8VNH3</accession>
<organism evidence="1 2">
    <name type="scientific">Salinigranum rubrum</name>
    <dbReference type="NCBI Taxonomy" id="755307"/>
    <lineage>
        <taxon>Archaea</taxon>
        <taxon>Methanobacteriati</taxon>
        <taxon>Methanobacteriota</taxon>
        <taxon>Stenosarchaea group</taxon>
        <taxon>Halobacteria</taxon>
        <taxon>Halobacteriales</taxon>
        <taxon>Haloferacaceae</taxon>
        <taxon>Salinigranum</taxon>
    </lineage>
</organism>
<dbReference type="EMBL" id="CP026309">
    <property type="protein sequence ID" value="AUV83476.1"/>
    <property type="molecule type" value="Genomic_DNA"/>
</dbReference>
<evidence type="ECO:0000313" key="1">
    <source>
        <dbReference type="EMBL" id="AUV83476.1"/>
    </source>
</evidence>
<dbReference type="KEGG" id="srub:C2R22_19020"/>
<dbReference type="AlphaFoldDB" id="A0A2I8VNH3"/>
<evidence type="ECO:0000313" key="2">
    <source>
        <dbReference type="Proteomes" id="UP000236584"/>
    </source>
</evidence>
<proteinExistence type="predicted"/>
<dbReference type="OrthoDB" id="335831at2157"/>
<name>A0A2I8VNH3_9EURY</name>
<dbReference type="GeneID" id="35594230"/>
<keyword evidence="2" id="KW-1185">Reference proteome</keyword>
<sequence>MVRRTHYCRRCGAAIDPGDVYSAVDVLDAEGRLRELLCRECGTDLRAFVAGGDGERETDPE</sequence>
<gene>
    <name evidence="1" type="ORF">C2R22_19020</name>
</gene>
<dbReference type="Proteomes" id="UP000236584">
    <property type="component" value="Chromosome"/>
</dbReference>